<evidence type="ECO:0000259" key="17">
    <source>
        <dbReference type="Pfam" id="PF00365"/>
    </source>
</evidence>
<feature type="region of interest" description="Disordered" evidence="16">
    <location>
        <begin position="156"/>
        <end position="177"/>
    </location>
</feature>
<feature type="domain" description="Phosphofructokinase N-terminal" evidence="18">
    <location>
        <begin position="12"/>
        <end position="70"/>
    </location>
</feature>
<keyword evidence="6" id="KW-0963">Cytoplasm</keyword>
<comment type="catalytic activity">
    <reaction evidence="15">
        <text>beta-D-fructose 6-phosphate + ATP = beta-D-fructose 1,6-bisphosphate + ADP + H(+)</text>
        <dbReference type="Rhea" id="RHEA:16109"/>
        <dbReference type="ChEBI" id="CHEBI:15378"/>
        <dbReference type="ChEBI" id="CHEBI:30616"/>
        <dbReference type="ChEBI" id="CHEBI:32966"/>
        <dbReference type="ChEBI" id="CHEBI:57634"/>
        <dbReference type="ChEBI" id="CHEBI:456216"/>
        <dbReference type="EC" id="2.7.1.11"/>
    </reaction>
</comment>
<evidence type="ECO:0000256" key="8">
    <source>
        <dbReference type="ARBA" id="ARBA00022679"/>
    </source>
</evidence>
<dbReference type="InterPro" id="IPR035966">
    <property type="entry name" value="PKF_sf"/>
</dbReference>
<evidence type="ECO:0000313" key="20">
    <source>
        <dbReference type="Proteomes" id="UP000011777"/>
    </source>
</evidence>
<feature type="domain" description="Phosphofructokinase" evidence="17">
    <location>
        <begin position="566"/>
        <end position="855"/>
    </location>
</feature>
<comment type="subcellular location">
    <subcellularLocation>
        <location evidence="3">Cytoplasm</location>
    </subcellularLocation>
    <subcellularLocation>
        <location evidence="4">Mitochondrion outer membrane</location>
        <topology evidence="4">Peripheral membrane protein</topology>
        <orientation evidence="4">Cytoplasmic side</orientation>
    </subcellularLocation>
</comment>
<dbReference type="GO" id="GO:1902600">
    <property type="term" value="P:proton transmembrane transport"/>
    <property type="evidence" value="ECO:0007669"/>
    <property type="project" value="UniProtKB-ARBA"/>
</dbReference>
<dbReference type="GO" id="GO:0048029">
    <property type="term" value="F:monosaccharide binding"/>
    <property type="evidence" value="ECO:0007669"/>
    <property type="project" value="TreeGrafter"/>
</dbReference>
<evidence type="ECO:0000256" key="6">
    <source>
        <dbReference type="ARBA" id="ARBA00022490"/>
    </source>
</evidence>
<evidence type="ECO:0000256" key="12">
    <source>
        <dbReference type="ARBA" id="ARBA00022840"/>
    </source>
</evidence>
<dbReference type="Gene3D" id="3.40.50.460">
    <property type="entry name" value="Phosphofructokinase domain"/>
    <property type="match status" value="2"/>
</dbReference>
<dbReference type="OrthoDB" id="537915at2759"/>
<evidence type="ECO:0000259" key="18">
    <source>
        <dbReference type="Pfam" id="PF18468"/>
    </source>
</evidence>
<keyword evidence="20" id="KW-1185">Reference proteome</keyword>
<dbReference type="HAMAP" id="MF_03184">
    <property type="entry name" value="Phosphofructokinase_I_E"/>
    <property type="match status" value="1"/>
</dbReference>
<evidence type="ECO:0000256" key="3">
    <source>
        <dbReference type="ARBA" id="ARBA00004496"/>
    </source>
</evidence>
<evidence type="ECO:0000256" key="7">
    <source>
        <dbReference type="ARBA" id="ARBA00022533"/>
    </source>
</evidence>
<dbReference type="FunFam" id="3.40.50.460:FF:000007">
    <property type="entry name" value="ATP-dependent 6-phosphofructokinase"/>
    <property type="match status" value="1"/>
</dbReference>
<dbReference type="NCBIfam" id="TIGR02478">
    <property type="entry name" value="6PF1K_euk"/>
    <property type="match status" value="1"/>
</dbReference>
<reference evidence="19 20" key="1">
    <citation type="submission" date="2013-02" db="EMBL/GenBank/DDBJ databases">
        <title>Genome sequence of Candida maltosa Xu316, a potential industrial strain for xylitol and ethanol production.</title>
        <authorList>
            <person name="Yu J."/>
            <person name="Wang Q."/>
            <person name="Geng X."/>
            <person name="Bao W."/>
            <person name="He P."/>
            <person name="Cai J."/>
        </authorList>
    </citation>
    <scope>NUCLEOTIDE SEQUENCE [LARGE SCALE GENOMIC DNA]</scope>
    <source>
        <strain evidence="20">Xu316</strain>
    </source>
</reference>
<dbReference type="Gene3D" id="3.10.180.90">
    <property type="match status" value="1"/>
</dbReference>
<feature type="compositionally biased region" description="Polar residues" evidence="16">
    <location>
        <begin position="156"/>
        <end position="173"/>
    </location>
</feature>
<dbReference type="SUPFAM" id="SSF53784">
    <property type="entry name" value="Phosphofructokinase"/>
    <property type="match status" value="2"/>
</dbReference>
<dbReference type="Pfam" id="PF18468">
    <property type="entry name" value="Pfk_N"/>
    <property type="match status" value="1"/>
</dbReference>
<dbReference type="InterPro" id="IPR009161">
    <property type="entry name" value="6-Pfructokinase_euk"/>
</dbReference>
<keyword evidence="11 19" id="KW-0418">Kinase</keyword>
<dbReference type="GO" id="GO:0046872">
    <property type="term" value="F:metal ion binding"/>
    <property type="evidence" value="ECO:0007669"/>
    <property type="project" value="UniProtKB-KW"/>
</dbReference>
<keyword evidence="14" id="KW-0324">Glycolysis</keyword>
<evidence type="ECO:0000256" key="5">
    <source>
        <dbReference type="ARBA" id="ARBA00004679"/>
    </source>
</evidence>
<dbReference type="InterPro" id="IPR015912">
    <property type="entry name" value="Phosphofructokinase_CS"/>
</dbReference>
<comment type="cofactor">
    <cofactor evidence="1">
        <name>Mg(2+)</name>
        <dbReference type="ChEBI" id="CHEBI:18420"/>
    </cofactor>
</comment>
<evidence type="ECO:0000256" key="10">
    <source>
        <dbReference type="ARBA" id="ARBA00022741"/>
    </source>
</evidence>
<evidence type="ECO:0000313" key="19">
    <source>
        <dbReference type="EMBL" id="EMG47879.1"/>
    </source>
</evidence>
<dbReference type="PANTHER" id="PTHR13697">
    <property type="entry name" value="PHOSPHOFRUCTOKINASE"/>
    <property type="match status" value="1"/>
</dbReference>
<dbReference type="Pfam" id="PF00365">
    <property type="entry name" value="PFK"/>
    <property type="match status" value="2"/>
</dbReference>
<evidence type="ECO:0000256" key="1">
    <source>
        <dbReference type="ARBA" id="ARBA00001946"/>
    </source>
</evidence>
<evidence type="ECO:0000256" key="16">
    <source>
        <dbReference type="SAM" id="MobiDB-lite"/>
    </source>
</evidence>
<evidence type="ECO:0000256" key="2">
    <source>
        <dbReference type="ARBA" id="ARBA00002659"/>
    </source>
</evidence>
<dbReference type="GO" id="GO:0005945">
    <property type="term" value="C:6-phosphofructokinase complex"/>
    <property type="evidence" value="ECO:0007669"/>
    <property type="project" value="UniProtKB-ARBA"/>
</dbReference>
<accession>M3JZL0</accession>
<name>M3JZL0_CANMX</name>
<dbReference type="GO" id="GO:0070095">
    <property type="term" value="F:fructose-6-phosphate binding"/>
    <property type="evidence" value="ECO:0007669"/>
    <property type="project" value="TreeGrafter"/>
</dbReference>
<dbReference type="GO" id="GO:0006002">
    <property type="term" value="P:fructose 6-phosphate metabolic process"/>
    <property type="evidence" value="ECO:0007669"/>
    <property type="project" value="InterPro"/>
</dbReference>
<keyword evidence="12" id="KW-0067">ATP-binding</keyword>
<dbReference type="GO" id="GO:0042802">
    <property type="term" value="F:identical protein binding"/>
    <property type="evidence" value="ECO:0007669"/>
    <property type="project" value="TreeGrafter"/>
</dbReference>
<proteinExistence type="inferred from homology"/>
<dbReference type="PANTHER" id="PTHR13697:SF57">
    <property type="entry name" value="ATP-DEPENDENT 6-PHOSPHOFRUCTOKINASE SUBUNIT ALPHA"/>
    <property type="match status" value="1"/>
</dbReference>
<dbReference type="AlphaFoldDB" id="M3JZL0"/>
<dbReference type="InterPro" id="IPR022953">
    <property type="entry name" value="ATP_PFK"/>
</dbReference>
<dbReference type="eggNOG" id="KOG2440">
    <property type="taxonomic scope" value="Eukaryota"/>
</dbReference>
<dbReference type="Proteomes" id="UP000011777">
    <property type="component" value="Unassembled WGS sequence"/>
</dbReference>
<organism evidence="19 20">
    <name type="scientific">Candida maltosa (strain Xu316)</name>
    <name type="common">Yeast</name>
    <dbReference type="NCBI Taxonomy" id="1245528"/>
    <lineage>
        <taxon>Eukaryota</taxon>
        <taxon>Fungi</taxon>
        <taxon>Dikarya</taxon>
        <taxon>Ascomycota</taxon>
        <taxon>Saccharomycotina</taxon>
        <taxon>Pichiomycetes</taxon>
        <taxon>Debaryomycetaceae</taxon>
        <taxon>Candida/Lodderomyces clade</taxon>
        <taxon>Candida</taxon>
    </lineage>
</organism>
<dbReference type="HOGENOM" id="CLU_011053_0_0_1"/>
<keyword evidence="10" id="KW-0547">Nucleotide-binding</keyword>
<sequence length="933" mass="102598">VSSNGAASGTNHPELQLGVSNDSVREVWLESYPLQNLDSNGNLRPWQELEIYDGDNCTKISESTVIKVRLISKDIQVKSVLQKQLAFFTTDMRTVESLLEKSKVKFGKVGDDIILSEDPLNNIISFSNTKNELCKTHFKSADEYIEKTTKEILSQRELSMQPSDISNESQNGTSRKKKIGVMTSGGDAPGMNPAVRAVVRAGIYYGCDVYAVYEGYEGLVKGGDLLKKMEWADVRSFMSLGGTSIGTARCKEFREREGRLQGAYNMIINGIDALVVCGGDGSLTGADLFRSEWPSLVKELVDTGKLTQEQVDPYKHLTIVGLVGSIDNDMSGTDVTIGAFSSLERITEMVDYIGATAASHSRAFVVEVMGRHCGWLALMAGIATGADFIFIPERPPKAGEWKEQLKEVCSRHRSYGRRKTTVIVAEGAIDDELNPITSEEVKQVLVDLGLDTRNTILGHVQRGGTAVAFDRRLATLQGVEAVKAVLENTPETPSPMIGVLKHKIVRTPLVDAVKQTKAVAAAIESKDFDKAMSLRDNSFYDAYRYFRDISVYDNGGKQLSEDKRLNVAIVHVGAASAGLNAATRAVVLYSLSRGHNLFAVNDGFHGLANGYLKKLTWLDVEGWHSLGGSEIGTNRSLPSQDFGKVAYNLQKFNIQGLILVGGFEAFTSLHEMYDQKKNYPIFDIPMVVVPATVSNNVPGSEYSLGSDTCLDQLVSYCDAVIQSAASSRRRVFVVEVQGGHSGYVASYCGLITGALATYTPESKINLRELQGDIELLGKVFAADRGEDHNGTLIIRNEQASSVYSTQLVADIIKENANKRFETRTAIPGHVQQGYTPSAHDRVMAVRFSLKAMEFIEAWNGCYSKKERKLEIDDHSQVVIGIHGDTVEFTCIKKLYDTEANVLLRKGKTVHWTNMIEVSNILSGRSLLNKEERY</sequence>
<comment type="caution">
    <text evidence="19">The sequence shown here is derived from an EMBL/GenBank/DDBJ whole genome shotgun (WGS) entry which is preliminary data.</text>
</comment>
<dbReference type="GO" id="GO:0016208">
    <property type="term" value="F:AMP binding"/>
    <property type="evidence" value="ECO:0007669"/>
    <property type="project" value="TreeGrafter"/>
</dbReference>
<evidence type="ECO:0000256" key="15">
    <source>
        <dbReference type="ARBA" id="ARBA00048070"/>
    </source>
</evidence>
<dbReference type="PRINTS" id="PR00476">
    <property type="entry name" value="PHFRCTKINASE"/>
</dbReference>
<evidence type="ECO:0000256" key="13">
    <source>
        <dbReference type="ARBA" id="ARBA00022842"/>
    </source>
</evidence>
<dbReference type="GO" id="GO:0051453">
    <property type="term" value="P:regulation of intracellular pH"/>
    <property type="evidence" value="ECO:0007669"/>
    <property type="project" value="UniProtKB-ARBA"/>
</dbReference>
<feature type="domain" description="Phosphofructokinase" evidence="17">
    <location>
        <begin position="178"/>
        <end position="485"/>
    </location>
</feature>
<dbReference type="GO" id="GO:0061621">
    <property type="term" value="P:canonical glycolysis"/>
    <property type="evidence" value="ECO:0007669"/>
    <property type="project" value="TreeGrafter"/>
</dbReference>
<feature type="non-terminal residue" evidence="19">
    <location>
        <position position="1"/>
    </location>
</feature>
<evidence type="ECO:0000256" key="9">
    <source>
        <dbReference type="ARBA" id="ARBA00022723"/>
    </source>
</evidence>
<dbReference type="FunFam" id="3.40.50.460:FF:000008">
    <property type="entry name" value="ATP-dependent 6-phosphofructokinase"/>
    <property type="match status" value="1"/>
</dbReference>
<keyword evidence="9" id="KW-0479">Metal-binding</keyword>
<dbReference type="UniPathway" id="UPA00109">
    <property type="reaction ID" value="UER00182"/>
</dbReference>
<evidence type="ECO:0000256" key="14">
    <source>
        <dbReference type="ARBA" id="ARBA00023152"/>
    </source>
</evidence>
<dbReference type="PIRSF" id="PIRSF000533">
    <property type="entry name" value="ATP_PFK_euk"/>
    <property type="match status" value="1"/>
</dbReference>
<dbReference type="OMA" id="WHNLGGS"/>
<dbReference type="PROSITE" id="PS00433">
    <property type="entry name" value="PHOSPHOFRUCTOKINASE"/>
    <property type="match status" value="1"/>
</dbReference>
<dbReference type="InterPro" id="IPR040712">
    <property type="entry name" value="Pfk_N"/>
</dbReference>
<keyword evidence="13" id="KW-0460">Magnesium</keyword>
<evidence type="ECO:0000256" key="4">
    <source>
        <dbReference type="ARBA" id="ARBA00004570"/>
    </source>
</evidence>
<dbReference type="STRING" id="1245528.M3JZL0"/>
<dbReference type="GO" id="GO:0005524">
    <property type="term" value="F:ATP binding"/>
    <property type="evidence" value="ECO:0007669"/>
    <property type="project" value="UniProtKB-KW"/>
</dbReference>
<dbReference type="GO" id="GO:0005741">
    <property type="term" value="C:mitochondrial outer membrane"/>
    <property type="evidence" value="ECO:0007669"/>
    <property type="project" value="UniProtKB-SubCell"/>
</dbReference>
<dbReference type="GO" id="GO:0030388">
    <property type="term" value="P:fructose 1,6-bisphosphate metabolic process"/>
    <property type="evidence" value="ECO:0007669"/>
    <property type="project" value="TreeGrafter"/>
</dbReference>
<dbReference type="InterPro" id="IPR000023">
    <property type="entry name" value="Phosphofructokinase_dom"/>
</dbReference>
<protein>
    <submittedName>
        <fullName evidence="19">6-phosphofructokinase subunit alpha</fullName>
    </submittedName>
</protein>
<keyword evidence="7" id="KW-0021">Allosteric enzyme</keyword>
<dbReference type="GO" id="GO:0003872">
    <property type="term" value="F:6-phosphofructokinase activity"/>
    <property type="evidence" value="ECO:0007669"/>
    <property type="project" value="UniProtKB-EC"/>
</dbReference>
<keyword evidence="8" id="KW-0808">Transferase</keyword>
<dbReference type="FunFam" id="3.40.50.450:FF:000010">
    <property type="entry name" value="ATP-dependent 6-phosphofructokinase"/>
    <property type="match status" value="1"/>
</dbReference>
<comment type="pathway">
    <text evidence="5">Carbohydrate degradation; glycolysis; D-glyceraldehyde 3-phosphate and glycerone phosphate from D-glucose: step 3/4.</text>
</comment>
<dbReference type="Gene3D" id="3.40.50.450">
    <property type="match status" value="2"/>
</dbReference>
<evidence type="ECO:0000256" key="11">
    <source>
        <dbReference type="ARBA" id="ARBA00022777"/>
    </source>
</evidence>
<comment type="function">
    <text evidence="2">Catalyzes the phosphorylation of D-fructose 6-phosphate to fructose 1,6-bisphosphate by ATP, the first committing step of glycolysis.</text>
</comment>
<gene>
    <name evidence="19" type="ORF">G210_1661</name>
</gene>
<dbReference type="EMBL" id="AOGT01001342">
    <property type="protein sequence ID" value="EMG47879.1"/>
    <property type="molecule type" value="Genomic_DNA"/>
</dbReference>